<evidence type="ECO:0000313" key="3">
    <source>
        <dbReference type="Proteomes" id="UP000199695"/>
    </source>
</evidence>
<dbReference type="GO" id="GO:0006777">
    <property type="term" value="P:Mo-molybdopterin cofactor biosynthetic process"/>
    <property type="evidence" value="ECO:0007669"/>
    <property type="project" value="InterPro"/>
</dbReference>
<dbReference type="InterPro" id="IPR027417">
    <property type="entry name" value="P-loop_NTPase"/>
</dbReference>
<keyword evidence="3" id="KW-1185">Reference proteome</keyword>
<dbReference type="InterPro" id="IPR004435">
    <property type="entry name" value="MobB_dom"/>
</dbReference>
<dbReference type="STRING" id="1173111.SAMN05444955_10138"/>
<dbReference type="SUPFAM" id="SSF52540">
    <property type="entry name" value="P-loop containing nucleoside triphosphate hydrolases"/>
    <property type="match status" value="1"/>
</dbReference>
<reference evidence="2 3" key="1">
    <citation type="submission" date="2016-10" db="EMBL/GenBank/DDBJ databases">
        <authorList>
            <person name="de Groot N.N."/>
        </authorList>
    </citation>
    <scope>NUCLEOTIDE SEQUENCE [LARGE SCALE GENOMIC DNA]</scope>
    <source>
        <strain evidence="2 3">DSM 46701</strain>
    </source>
</reference>
<dbReference type="CDD" id="cd03116">
    <property type="entry name" value="MobB"/>
    <property type="match status" value="1"/>
</dbReference>
<dbReference type="InterPro" id="IPR052539">
    <property type="entry name" value="MGD_biosynthesis_adapter"/>
</dbReference>
<dbReference type="NCBIfam" id="TIGR00176">
    <property type="entry name" value="mobB"/>
    <property type="match status" value="1"/>
</dbReference>
<dbReference type="PANTHER" id="PTHR40072">
    <property type="entry name" value="MOLYBDOPTERIN-GUANINE DINUCLEOTIDE BIOSYNTHESIS ADAPTER PROTEIN-RELATED"/>
    <property type="match status" value="1"/>
</dbReference>
<evidence type="ECO:0000313" key="2">
    <source>
        <dbReference type="EMBL" id="SEM67734.1"/>
    </source>
</evidence>
<feature type="domain" description="Molybdopterin-guanine dinucleotide biosynthesis protein B (MobB)" evidence="1">
    <location>
        <begin position="6"/>
        <end position="133"/>
    </location>
</feature>
<dbReference type="GO" id="GO:0005525">
    <property type="term" value="F:GTP binding"/>
    <property type="evidence" value="ECO:0007669"/>
    <property type="project" value="InterPro"/>
</dbReference>
<dbReference type="Gene3D" id="3.40.50.300">
    <property type="entry name" value="P-loop containing nucleotide triphosphate hydrolases"/>
    <property type="match status" value="1"/>
</dbReference>
<gene>
    <name evidence="2" type="ORF">SAMN05444955_10138</name>
</gene>
<name>A0A1H8ACU1_9BACL</name>
<evidence type="ECO:0000259" key="1">
    <source>
        <dbReference type="Pfam" id="PF03205"/>
    </source>
</evidence>
<dbReference type="PANTHER" id="PTHR40072:SF1">
    <property type="entry name" value="MOLYBDOPTERIN-GUANINE DINUCLEOTIDE BIOSYNTHESIS ADAPTER PROTEIN"/>
    <property type="match status" value="1"/>
</dbReference>
<dbReference type="RefSeq" id="WP_170839641.1">
    <property type="nucleotide sequence ID" value="NZ_FOCQ01000001.1"/>
</dbReference>
<dbReference type="EMBL" id="FOCQ01000001">
    <property type="protein sequence ID" value="SEM67734.1"/>
    <property type="molecule type" value="Genomic_DNA"/>
</dbReference>
<organism evidence="2 3">
    <name type="scientific">Lihuaxuella thermophila</name>
    <dbReference type="NCBI Taxonomy" id="1173111"/>
    <lineage>
        <taxon>Bacteria</taxon>
        <taxon>Bacillati</taxon>
        <taxon>Bacillota</taxon>
        <taxon>Bacilli</taxon>
        <taxon>Bacillales</taxon>
        <taxon>Thermoactinomycetaceae</taxon>
        <taxon>Lihuaxuella</taxon>
    </lineage>
</organism>
<dbReference type="AlphaFoldDB" id="A0A1H8ACU1"/>
<proteinExistence type="predicted"/>
<accession>A0A1H8ACU1</accession>
<protein>
    <submittedName>
        <fullName evidence="2">Molybdopterin-guanine dinucleotide biosynthesis protein B</fullName>
    </submittedName>
</protein>
<dbReference type="Proteomes" id="UP000199695">
    <property type="component" value="Unassembled WGS sequence"/>
</dbReference>
<dbReference type="Pfam" id="PF03205">
    <property type="entry name" value="MobB"/>
    <property type="match status" value="1"/>
</dbReference>
<sequence length="165" mass="18480">MHRQAVLQIVGYKDSGKTTLICQLIRQLSEKGLRIGTIKHDSHELRLDAEGTDTWKHSEAGAQVVAVSSQKRTAIFKQQATPLSNLLTAMSGLDLILVEGFKREPYPKILMIKKEDDLALMEQLSNIIAVVSWIPLENACTPVWSVNRTEGLAEFLLRYTGVEHK</sequence>